<reference evidence="1" key="1">
    <citation type="journal article" date="2020" name="BMC Genomics">
        <title>Correction to: Identification and distribution of gene clusters required for synthesis of sphingolipid metabolism inhibitors in diverse species of the filamentous fungus Fusarium.</title>
        <authorList>
            <person name="Kim H.S."/>
            <person name="Lohmar J.M."/>
            <person name="Busman M."/>
            <person name="Brown D.W."/>
            <person name="Naumann T.A."/>
            <person name="Divon H.H."/>
            <person name="Lysoe E."/>
            <person name="Uhlig S."/>
            <person name="Proctor R.H."/>
        </authorList>
    </citation>
    <scope>NUCLEOTIDE SEQUENCE</scope>
    <source>
        <strain evidence="1">NRRL 45417</strain>
    </source>
</reference>
<evidence type="ECO:0000313" key="2">
    <source>
        <dbReference type="Proteomes" id="UP000604273"/>
    </source>
</evidence>
<protein>
    <submittedName>
        <fullName evidence="1">Uncharacterized protein</fullName>
    </submittedName>
</protein>
<dbReference type="AlphaFoldDB" id="A0A8H4T706"/>
<sequence>MADPASQLRIQDTKEKLQTAYNHAVNAKESAESDFKQQQDIGLTDGQDFRAPAYAAALNNYQATKAAYDAALRNGDNEAFTAWEKKYKDVVLENPAKPNYDALVEP</sequence>
<dbReference type="EMBL" id="JABFAI010000155">
    <property type="protein sequence ID" value="KAF4952511.1"/>
    <property type="molecule type" value="Genomic_DNA"/>
</dbReference>
<reference evidence="1" key="2">
    <citation type="submission" date="2020-05" db="EMBL/GenBank/DDBJ databases">
        <authorList>
            <person name="Kim H.-S."/>
            <person name="Proctor R.H."/>
            <person name="Brown D.W."/>
        </authorList>
    </citation>
    <scope>NUCLEOTIDE SEQUENCE</scope>
    <source>
        <strain evidence="1">NRRL 45417</strain>
    </source>
</reference>
<comment type="caution">
    <text evidence="1">The sequence shown here is derived from an EMBL/GenBank/DDBJ whole genome shotgun (WGS) entry which is preliminary data.</text>
</comment>
<gene>
    <name evidence="1" type="ORF">FGADI_6746</name>
</gene>
<proteinExistence type="predicted"/>
<organism evidence="1 2">
    <name type="scientific">Fusarium gaditjirri</name>
    <dbReference type="NCBI Taxonomy" id="282569"/>
    <lineage>
        <taxon>Eukaryota</taxon>
        <taxon>Fungi</taxon>
        <taxon>Dikarya</taxon>
        <taxon>Ascomycota</taxon>
        <taxon>Pezizomycotina</taxon>
        <taxon>Sordariomycetes</taxon>
        <taxon>Hypocreomycetidae</taxon>
        <taxon>Hypocreales</taxon>
        <taxon>Nectriaceae</taxon>
        <taxon>Fusarium</taxon>
        <taxon>Fusarium nisikadoi species complex</taxon>
    </lineage>
</organism>
<keyword evidence="2" id="KW-1185">Reference proteome</keyword>
<dbReference type="OrthoDB" id="5101596at2759"/>
<name>A0A8H4T706_9HYPO</name>
<accession>A0A8H4T706</accession>
<dbReference type="Proteomes" id="UP000604273">
    <property type="component" value="Unassembled WGS sequence"/>
</dbReference>
<evidence type="ECO:0000313" key="1">
    <source>
        <dbReference type="EMBL" id="KAF4952511.1"/>
    </source>
</evidence>